<evidence type="ECO:0000256" key="2">
    <source>
        <dbReference type="ARBA" id="ARBA00011899"/>
    </source>
</evidence>
<sequence length="401" mass="43520">MSTILIKNVQTAHTDHVLRSVDVWIREGIIAHIGTEALMDIDPKSCEIMEGNGHLLIPGMIDVHIHGANGFDMMDGTENSIQEVSRACALTGCTSFLVTSVSSSMEDLLALLRAVKRVIGHEIGAKIAGIHLEGPYLNVKRKGMQNERFLRHPDMNEMKQIFQEAGELIKMVTIAPELPGAMELIQFLKERGVVIAVAHSDATYEEAKEAFQAGASHVTHCFNGMRPIHHRDPGLVVAAFEEDHVSLQAIVDQVHLHPAIVRLMHRIKGPEGMVLITDALQAMGLGDGVYQFGGHEVTVKSGEARLTDGTLASSTVTMNEALRLTVSLGIPLIDAVAMASTTPARILGMSQLGKIEIGYRADLVLLDPQYQVQWAMIDGKLIDHVGGFDLSNRLSTGTPSS</sequence>
<keyword evidence="4 11" id="KW-0479">Metal-binding</keyword>
<comment type="similarity">
    <text evidence="1 9">Belongs to the metallo-dependent hydrolases superfamily. NagA family.</text>
</comment>
<evidence type="ECO:0000256" key="8">
    <source>
        <dbReference type="ARBA" id="ARBA00060590"/>
    </source>
</evidence>
<dbReference type="Pfam" id="PF01979">
    <property type="entry name" value="Amidohydro_1"/>
    <property type="match status" value="1"/>
</dbReference>
<evidence type="ECO:0000256" key="4">
    <source>
        <dbReference type="ARBA" id="ARBA00022723"/>
    </source>
</evidence>
<reference evidence="13 14" key="1">
    <citation type="submission" date="2019-07" db="EMBL/GenBank/DDBJ databases">
        <title>Genomic Encyclopedia of Type Strains, Phase III (KMG-III): the genomes of soil and plant-associated and newly described type strains.</title>
        <authorList>
            <person name="Whitman W."/>
        </authorList>
    </citation>
    <scope>NUCLEOTIDE SEQUENCE [LARGE SCALE GENOMIC DNA]</scope>
    <source>
        <strain evidence="13 14">BL24</strain>
    </source>
</reference>
<evidence type="ECO:0000256" key="7">
    <source>
        <dbReference type="ARBA" id="ARBA00047647"/>
    </source>
</evidence>
<evidence type="ECO:0000256" key="9">
    <source>
        <dbReference type="PIRNR" id="PIRNR038994"/>
    </source>
</evidence>
<comment type="pathway">
    <text evidence="8">Amino-sugar metabolism; N-acetylneuraminate degradation; D-fructose 6-phosphate from N-acetylneuraminate: step 4/5.</text>
</comment>
<evidence type="ECO:0000313" key="14">
    <source>
        <dbReference type="Proteomes" id="UP000323257"/>
    </source>
</evidence>
<evidence type="ECO:0000256" key="1">
    <source>
        <dbReference type="ARBA" id="ARBA00010716"/>
    </source>
</evidence>
<dbReference type="CDD" id="cd00854">
    <property type="entry name" value="NagA"/>
    <property type="match status" value="1"/>
</dbReference>
<evidence type="ECO:0000256" key="10">
    <source>
        <dbReference type="PIRSR" id="PIRSR038994-1"/>
    </source>
</evidence>
<evidence type="ECO:0000256" key="5">
    <source>
        <dbReference type="ARBA" id="ARBA00022801"/>
    </source>
</evidence>
<feature type="binding site" evidence="11">
    <location>
        <position position="220"/>
    </location>
    <ligand>
        <name>Zn(2+)</name>
        <dbReference type="ChEBI" id="CHEBI:29105"/>
    </ligand>
</feature>
<dbReference type="Gene3D" id="3.20.20.140">
    <property type="entry name" value="Metal-dependent hydrolases"/>
    <property type="match status" value="1"/>
</dbReference>
<dbReference type="OrthoDB" id="9776488at2"/>
<keyword evidence="14" id="KW-1185">Reference proteome</keyword>
<keyword evidence="5 9" id="KW-0378">Hydrolase</keyword>
<dbReference type="NCBIfam" id="TIGR00221">
    <property type="entry name" value="nagA"/>
    <property type="match status" value="1"/>
</dbReference>
<keyword evidence="6 9" id="KW-0119">Carbohydrate metabolism</keyword>
<comment type="caution">
    <text evidence="13">The sequence shown here is derived from an EMBL/GenBank/DDBJ whole genome shotgun (WGS) entry which is preliminary data.</text>
</comment>
<feature type="active site" description="Proton donor/acceptor" evidence="10">
    <location>
        <position position="278"/>
    </location>
</feature>
<dbReference type="InterPro" id="IPR032466">
    <property type="entry name" value="Metal_Hydrolase"/>
</dbReference>
<evidence type="ECO:0000313" key="13">
    <source>
        <dbReference type="EMBL" id="TYP71062.1"/>
    </source>
</evidence>
<dbReference type="PANTHER" id="PTHR11113:SF14">
    <property type="entry name" value="N-ACETYLGLUCOSAMINE-6-PHOSPHATE DEACETYLASE"/>
    <property type="match status" value="1"/>
</dbReference>
<feature type="binding site" evidence="11">
    <location>
        <position position="199"/>
    </location>
    <ligand>
        <name>Zn(2+)</name>
        <dbReference type="ChEBI" id="CHEBI:29105"/>
    </ligand>
</feature>
<dbReference type="Proteomes" id="UP000323257">
    <property type="component" value="Unassembled WGS sequence"/>
</dbReference>
<dbReference type="AlphaFoldDB" id="A0A5S5BXZ7"/>
<dbReference type="PANTHER" id="PTHR11113">
    <property type="entry name" value="N-ACETYLGLUCOSAMINE-6-PHOSPHATE DEACETYLASE"/>
    <property type="match status" value="1"/>
</dbReference>
<feature type="domain" description="Amidohydrolase-related" evidence="12">
    <location>
        <begin position="56"/>
        <end position="381"/>
    </location>
</feature>
<dbReference type="InterPro" id="IPR006680">
    <property type="entry name" value="Amidohydro-rel"/>
</dbReference>
<dbReference type="InterPro" id="IPR011059">
    <property type="entry name" value="Metal-dep_hydrolase_composite"/>
</dbReference>
<dbReference type="SUPFAM" id="SSF51556">
    <property type="entry name" value="Metallo-dependent hydrolases"/>
    <property type="match status" value="1"/>
</dbReference>
<comment type="cofactor">
    <cofactor evidence="11">
        <name>a divalent metal cation</name>
        <dbReference type="ChEBI" id="CHEBI:60240"/>
    </cofactor>
    <text evidence="11">Binds 1 divalent metal cation per subunit.</text>
</comment>
<dbReference type="SUPFAM" id="SSF51338">
    <property type="entry name" value="Composite domain of metallo-dependent hydrolases"/>
    <property type="match status" value="1"/>
</dbReference>
<dbReference type="EMBL" id="VNHS01000010">
    <property type="protein sequence ID" value="TYP71062.1"/>
    <property type="molecule type" value="Genomic_DNA"/>
</dbReference>
<dbReference type="FunFam" id="3.20.20.140:FF:000004">
    <property type="entry name" value="N-acetylglucosamine-6-phosphate deacetylase"/>
    <property type="match status" value="1"/>
</dbReference>
<dbReference type="PIRSF" id="PIRSF038994">
    <property type="entry name" value="NagA"/>
    <property type="match status" value="1"/>
</dbReference>
<evidence type="ECO:0000256" key="11">
    <source>
        <dbReference type="PIRSR" id="PIRSR038994-3"/>
    </source>
</evidence>
<comment type="catalytic activity">
    <reaction evidence="7">
        <text>N-acetyl-D-glucosamine 6-phosphate + H2O = D-glucosamine 6-phosphate + acetate</text>
        <dbReference type="Rhea" id="RHEA:22936"/>
        <dbReference type="ChEBI" id="CHEBI:15377"/>
        <dbReference type="ChEBI" id="CHEBI:30089"/>
        <dbReference type="ChEBI" id="CHEBI:57513"/>
        <dbReference type="ChEBI" id="CHEBI:58725"/>
        <dbReference type="EC" id="3.5.1.25"/>
    </reaction>
</comment>
<accession>A0A5S5BXZ7</accession>
<gene>
    <name evidence="13" type="ORF">BCM02_11011</name>
</gene>
<dbReference type="Gene3D" id="2.30.40.10">
    <property type="entry name" value="Urease, subunit C, domain 1"/>
    <property type="match status" value="1"/>
</dbReference>
<dbReference type="EC" id="3.5.1.25" evidence="2"/>
<dbReference type="GO" id="GO:0046872">
    <property type="term" value="F:metal ion binding"/>
    <property type="evidence" value="ECO:0007669"/>
    <property type="project" value="UniProtKB-KW"/>
</dbReference>
<proteinExistence type="inferred from homology"/>
<dbReference type="InterPro" id="IPR003764">
    <property type="entry name" value="GlcNAc_6-P_deAcase"/>
</dbReference>
<dbReference type="GO" id="GO:0006046">
    <property type="term" value="P:N-acetylglucosamine catabolic process"/>
    <property type="evidence" value="ECO:0007669"/>
    <property type="project" value="TreeGrafter"/>
</dbReference>
<organism evidence="13 14">
    <name type="scientific">Paenibacillus methanolicus</name>
    <dbReference type="NCBI Taxonomy" id="582686"/>
    <lineage>
        <taxon>Bacteria</taxon>
        <taxon>Bacillati</taxon>
        <taxon>Bacillota</taxon>
        <taxon>Bacilli</taxon>
        <taxon>Bacillales</taxon>
        <taxon>Paenibacillaceae</taxon>
        <taxon>Paenibacillus</taxon>
    </lineage>
</organism>
<protein>
    <recommendedName>
        <fullName evidence="3">N-acetylglucosamine-6-phosphate deacetylase</fullName>
        <ecNumber evidence="2">3.5.1.25</ecNumber>
    </recommendedName>
</protein>
<feature type="binding site" evidence="11">
    <location>
        <position position="133"/>
    </location>
    <ligand>
        <name>Zn(2+)</name>
        <dbReference type="ChEBI" id="CHEBI:29105"/>
    </ligand>
</feature>
<dbReference type="RefSeq" id="WP_148931746.1">
    <property type="nucleotide sequence ID" value="NZ_VNHS01000010.1"/>
</dbReference>
<evidence type="ECO:0000259" key="12">
    <source>
        <dbReference type="Pfam" id="PF01979"/>
    </source>
</evidence>
<name>A0A5S5BXZ7_9BACL</name>
<evidence type="ECO:0000256" key="3">
    <source>
        <dbReference type="ARBA" id="ARBA00018029"/>
    </source>
</evidence>
<evidence type="ECO:0000256" key="6">
    <source>
        <dbReference type="ARBA" id="ARBA00023277"/>
    </source>
</evidence>
<dbReference type="GO" id="GO:0008448">
    <property type="term" value="F:N-acetylglucosamine-6-phosphate deacetylase activity"/>
    <property type="evidence" value="ECO:0007669"/>
    <property type="project" value="UniProtKB-EC"/>
</dbReference>